<dbReference type="Proteomes" id="UP000178129">
    <property type="component" value="Unassembled WGS sequence"/>
</dbReference>
<comment type="caution">
    <text evidence="1">The sequence shown here is derived from an EMBL/GenBank/DDBJ whole genome shotgun (WGS) entry which is preliminary data.</text>
</comment>
<sequence>MKITLSPERFSIAMLNSIYPNISRGSPSGNTFAGPESLHIYKPFQTKILDHTSNRTKEEVED</sequence>
<proteinExistence type="predicted"/>
<gene>
    <name evidence="1" type="ORF">RCO7_15011</name>
</gene>
<name>A0A1E1LF83_9HELO</name>
<dbReference type="AlphaFoldDB" id="A0A1E1LF83"/>
<protein>
    <submittedName>
        <fullName evidence="1">Uncharacterized protein</fullName>
    </submittedName>
</protein>
<dbReference type="InParanoid" id="A0A1E1LF83"/>
<evidence type="ECO:0000313" key="1">
    <source>
        <dbReference type="EMBL" id="CZT09190.1"/>
    </source>
</evidence>
<organism evidence="1 2">
    <name type="scientific">Rhynchosporium graminicola</name>
    <dbReference type="NCBI Taxonomy" id="2792576"/>
    <lineage>
        <taxon>Eukaryota</taxon>
        <taxon>Fungi</taxon>
        <taxon>Dikarya</taxon>
        <taxon>Ascomycota</taxon>
        <taxon>Pezizomycotina</taxon>
        <taxon>Leotiomycetes</taxon>
        <taxon>Helotiales</taxon>
        <taxon>Ploettnerulaceae</taxon>
        <taxon>Rhynchosporium</taxon>
    </lineage>
</organism>
<dbReference type="EMBL" id="FJUW01000049">
    <property type="protein sequence ID" value="CZT09190.1"/>
    <property type="molecule type" value="Genomic_DNA"/>
</dbReference>
<evidence type="ECO:0000313" key="2">
    <source>
        <dbReference type="Proteomes" id="UP000178129"/>
    </source>
</evidence>
<accession>A0A1E1LF83</accession>
<reference evidence="2" key="1">
    <citation type="submission" date="2016-03" db="EMBL/GenBank/DDBJ databases">
        <authorList>
            <person name="Ploux O."/>
        </authorList>
    </citation>
    <scope>NUCLEOTIDE SEQUENCE [LARGE SCALE GENOMIC DNA]</scope>
    <source>
        <strain evidence="2">UK7</strain>
    </source>
</reference>
<keyword evidence="2" id="KW-1185">Reference proteome</keyword>